<dbReference type="Proteomes" id="UP000807353">
    <property type="component" value="Unassembled WGS sequence"/>
</dbReference>
<evidence type="ECO:0000256" key="7">
    <source>
        <dbReference type="ARBA" id="ARBA00023136"/>
    </source>
</evidence>
<feature type="region of interest" description="Disordered" evidence="9">
    <location>
        <begin position="323"/>
        <end position="356"/>
    </location>
</feature>
<feature type="transmembrane region" description="Helical" evidence="10">
    <location>
        <begin position="230"/>
        <end position="252"/>
    </location>
</feature>
<evidence type="ECO:0000256" key="8">
    <source>
        <dbReference type="RuleBase" id="RU000477"/>
    </source>
</evidence>
<dbReference type="EMBL" id="MU150234">
    <property type="protein sequence ID" value="KAF9468094.1"/>
    <property type="molecule type" value="Genomic_DNA"/>
</dbReference>
<evidence type="ECO:0000256" key="4">
    <source>
        <dbReference type="ARBA" id="ARBA00022692"/>
    </source>
</evidence>
<sequence length="356" mass="39098">MAVPTIYLGDIRERPKVFTVWEKYRVRKEVHWLVECFAESLGVFFYVYAGVGSTANFVIGNIIQQPGLSSVLQVGFGYAFGILFALGVCAGTSGGHFNPCVTIAFILFKGFPKWKAVRHVAFGPSTYPILTMYVRYIIAQIFGAYIACLVIYAQYKVLIVECEGLLRQANKYDELQFTPNGLAGIFALYLLPGQTMGRVFLNEFVTDVFLALIIWSAIDPANILIPPVLSPFIVAVAYAAAIWGFGTAGLAANSARDVGGRFLAMTIWGVDAAGGKYAAIAALTNIPATLFAACMYEFFLADSDRVVPAASLEFGRVMENHKRLRKHRGESRRQSTEKSSSPLEDKPDVIMYENAA</sequence>
<feature type="transmembrane region" description="Helical" evidence="10">
    <location>
        <begin position="70"/>
        <end position="88"/>
    </location>
</feature>
<dbReference type="SUPFAM" id="SSF81338">
    <property type="entry name" value="Aquaporin-like"/>
    <property type="match status" value="1"/>
</dbReference>
<dbReference type="InterPro" id="IPR023271">
    <property type="entry name" value="Aquaporin-like"/>
</dbReference>
<keyword evidence="4 8" id="KW-0812">Transmembrane</keyword>
<name>A0A9P5YF35_9AGAR</name>
<keyword evidence="3 8" id="KW-0813">Transport</keyword>
<keyword evidence="6 10" id="KW-1133">Transmembrane helix</keyword>
<evidence type="ECO:0000256" key="9">
    <source>
        <dbReference type="SAM" id="MobiDB-lite"/>
    </source>
</evidence>
<dbReference type="Pfam" id="PF00230">
    <property type="entry name" value="MIP"/>
    <property type="match status" value="2"/>
</dbReference>
<reference evidence="11" key="1">
    <citation type="submission" date="2020-11" db="EMBL/GenBank/DDBJ databases">
        <authorList>
            <consortium name="DOE Joint Genome Institute"/>
            <person name="Ahrendt S."/>
            <person name="Riley R."/>
            <person name="Andreopoulos W."/>
            <person name="Labutti K."/>
            <person name="Pangilinan J."/>
            <person name="Ruiz-Duenas F.J."/>
            <person name="Barrasa J.M."/>
            <person name="Sanchez-Garcia M."/>
            <person name="Camarero S."/>
            <person name="Miyauchi S."/>
            <person name="Serrano A."/>
            <person name="Linde D."/>
            <person name="Babiker R."/>
            <person name="Drula E."/>
            <person name="Ayuso-Fernandez I."/>
            <person name="Pacheco R."/>
            <person name="Padilla G."/>
            <person name="Ferreira P."/>
            <person name="Barriuso J."/>
            <person name="Kellner H."/>
            <person name="Castanera R."/>
            <person name="Alfaro M."/>
            <person name="Ramirez L."/>
            <person name="Pisabarro A.G."/>
            <person name="Kuo A."/>
            <person name="Tritt A."/>
            <person name="Lipzen A."/>
            <person name="He G."/>
            <person name="Yan M."/>
            <person name="Ng V."/>
            <person name="Cullen D."/>
            <person name="Martin F."/>
            <person name="Rosso M.-N."/>
            <person name="Henrissat B."/>
            <person name="Hibbett D."/>
            <person name="Martinez A.T."/>
            <person name="Grigoriev I.V."/>
        </authorList>
    </citation>
    <scope>NUCLEOTIDE SEQUENCE</scope>
    <source>
        <strain evidence="11">CBS 247.69</strain>
    </source>
</reference>
<accession>A0A9P5YF35</accession>
<protein>
    <submittedName>
        <fullName evidence="11">Aquaporin 2</fullName>
    </submittedName>
</protein>
<feature type="transmembrane region" description="Helical" evidence="10">
    <location>
        <begin position="175"/>
        <end position="192"/>
    </location>
</feature>
<comment type="similarity">
    <text evidence="2 8">Belongs to the MIP/aquaporin (TC 1.A.8) family.</text>
</comment>
<evidence type="ECO:0000256" key="10">
    <source>
        <dbReference type="SAM" id="Phobius"/>
    </source>
</evidence>
<feature type="transmembrane region" description="Helical" evidence="10">
    <location>
        <begin position="133"/>
        <end position="155"/>
    </location>
</feature>
<evidence type="ECO:0000256" key="3">
    <source>
        <dbReference type="ARBA" id="ARBA00022448"/>
    </source>
</evidence>
<comment type="caution">
    <text evidence="11">The sequence shown here is derived from an EMBL/GenBank/DDBJ whole genome shotgun (WGS) entry which is preliminary data.</text>
</comment>
<evidence type="ECO:0000256" key="2">
    <source>
        <dbReference type="ARBA" id="ARBA00006175"/>
    </source>
</evidence>
<feature type="transmembrane region" description="Helical" evidence="10">
    <location>
        <begin position="94"/>
        <end position="112"/>
    </location>
</feature>
<proteinExistence type="inferred from homology"/>
<dbReference type="GO" id="GO:0005886">
    <property type="term" value="C:plasma membrane"/>
    <property type="evidence" value="ECO:0007669"/>
    <property type="project" value="TreeGrafter"/>
</dbReference>
<evidence type="ECO:0000256" key="5">
    <source>
        <dbReference type="ARBA" id="ARBA00022737"/>
    </source>
</evidence>
<keyword evidence="7 10" id="KW-0472">Membrane</keyword>
<dbReference type="PRINTS" id="PR00783">
    <property type="entry name" value="MINTRINSICP"/>
</dbReference>
<evidence type="ECO:0000256" key="6">
    <source>
        <dbReference type="ARBA" id="ARBA00022989"/>
    </source>
</evidence>
<keyword evidence="5" id="KW-0677">Repeat</keyword>
<dbReference type="OrthoDB" id="3222at2759"/>
<evidence type="ECO:0000313" key="11">
    <source>
        <dbReference type="EMBL" id="KAF9468094.1"/>
    </source>
</evidence>
<keyword evidence="12" id="KW-1185">Reference proteome</keyword>
<dbReference type="PANTHER" id="PTHR43829:SF14">
    <property type="entry name" value="AQUAPORIN 3"/>
    <property type="match status" value="1"/>
</dbReference>
<feature type="transmembrane region" description="Helical" evidence="10">
    <location>
        <begin position="199"/>
        <end position="218"/>
    </location>
</feature>
<dbReference type="PANTHER" id="PTHR43829">
    <property type="entry name" value="AQUAPORIN OR AQUAGLYCEROPORIN RELATED"/>
    <property type="match status" value="1"/>
</dbReference>
<evidence type="ECO:0000256" key="1">
    <source>
        <dbReference type="ARBA" id="ARBA00004141"/>
    </source>
</evidence>
<dbReference type="AlphaFoldDB" id="A0A9P5YF35"/>
<comment type="subcellular location">
    <subcellularLocation>
        <location evidence="1">Membrane</location>
        <topology evidence="1">Multi-pass membrane protein</topology>
    </subcellularLocation>
</comment>
<dbReference type="GO" id="GO:0015254">
    <property type="term" value="F:glycerol channel activity"/>
    <property type="evidence" value="ECO:0007669"/>
    <property type="project" value="TreeGrafter"/>
</dbReference>
<dbReference type="InterPro" id="IPR050363">
    <property type="entry name" value="MIP/Aquaporin"/>
</dbReference>
<gene>
    <name evidence="11" type="ORF">BDZ94DRAFT_1154741</name>
</gene>
<evidence type="ECO:0000313" key="12">
    <source>
        <dbReference type="Proteomes" id="UP000807353"/>
    </source>
</evidence>
<dbReference type="Gene3D" id="1.20.1080.10">
    <property type="entry name" value="Glycerol uptake facilitator protein"/>
    <property type="match status" value="1"/>
</dbReference>
<feature type="transmembrane region" description="Helical" evidence="10">
    <location>
        <begin position="43"/>
        <end position="63"/>
    </location>
</feature>
<dbReference type="InterPro" id="IPR000425">
    <property type="entry name" value="MIP"/>
</dbReference>
<dbReference type="GO" id="GO:0015250">
    <property type="term" value="F:water channel activity"/>
    <property type="evidence" value="ECO:0007669"/>
    <property type="project" value="TreeGrafter"/>
</dbReference>
<organism evidence="11 12">
    <name type="scientific">Collybia nuda</name>
    <dbReference type="NCBI Taxonomy" id="64659"/>
    <lineage>
        <taxon>Eukaryota</taxon>
        <taxon>Fungi</taxon>
        <taxon>Dikarya</taxon>
        <taxon>Basidiomycota</taxon>
        <taxon>Agaricomycotina</taxon>
        <taxon>Agaricomycetes</taxon>
        <taxon>Agaricomycetidae</taxon>
        <taxon>Agaricales</taxon>
        <taxon>Tricholomatineae</taxon>
        <taxon>Clitocybaceae</taxon>
        <taxon>Collybia</taxon>
    </lineage>
</organism>